<evidence type="ECO:0000259" key="3">
    <source>
        <dbReference type="Pfam" id="PF22725"/>
    </source>
</evidence>
<dbReference type="InterPro" id="IPR055170">
    <property type="entry name" value="GFO_IDH_MocA-like_dom"/>
</dbReference>
<dbReference type="Gene3D" id="3.40.50.720">
    <property type="entry name" value="NAD(P)-binding Rossmann-like Domain"/>
    <property type="match status" value="1"/>
</dbReference>
<dbReference type="GO" id="GO:0000166">
    <property type="term" value="F:nucleotide binding"/>
    <property type="evidence" value="ECO:0007669"/>
    <property type="project" value="InterPro"/>
</dbReference>
<dbReference type="GO" id="GO:0016491">
    <property type="term" value="F:oxidoreductase activity"/>
    <property type="evidence" value="ECO:0007669"/>
    <property type="project" value="UniProtKB-KW"/>
</dbReference>
<keyword evidence="5" id="KW-1185">Reference proteome</keyword>
<dbReference type="InterPro" id="IPR050463">
    <property type="entry name" value="Gfo/Idh/MocA_oxidrdct_glycsds"/>
</dbReference>
<dbReference type="InterPro" id="IPR000683">
    <property type="entry name" value="Gfo/Idh/MocA-like_OxRdtase_N"/>
</dbReference>
<dbReference type="EMBL" id="FMZE01000006">
    <property type="protein sequence ID" value="SDD15527.1"/>
    <property type="molecule type" value="Genomic_DNA"/>
</dbReference>
<dbReference type="SUPFAM" id="SSF55347">
    <property type="entry name" value="Glyceraldehyde-3-phosphate dehydrogenase-like, C-terminal domain"/>
    <property type="match status" value="1"/>
</dbReference>
<evidence type="ECO:0000313" key="4">
    <source>
        <dbReference type="EMBL" id="SDD15527.1"/>
    </source>
</evidence>
<dbReference type="Pfam" id="PF22725">
    <property type="entry name" value="GFO_IDH_MocA_C3"/>
    <property type="match status" value="1"/>
</dbReference>
<sequence length="287" mass="30478">MVGAGTWARQVHAPGIADHPGTILSAVWARRPEAAAELAEQHCTTACSTFDDLLGGVDAVAFAVPPAVQAELAPLAAKAGKHLILEKPLATSVEQAERLAHAVDEAEVASLIMLTLRYTMQAREWLAGLAEDGGWKGGNGRWLSGALLGDRYGNSPWRHAEGALADIGPHTFDLLDAALGEITTVLAAERSSDDLWHVLFEHDGGATSTAALSTRLPITPTAVEFSVYGDAGLRTLVRKRTSESEAYTALLDDFAAMIASGTRRHPCDVHRGVHLQRVLAECLRLAG</sequence>
<evidence type="ECO:0000256" key="1">
    <source>
        <dbReference type="ARBA" id="ARBA00023002"/>
    </source>
</evidence>
<proteinExistence type="predicted"/>
<feature type="domain" description="Gfo/Idh/MocA-like oxidoreductase N-terminal" evidence="2">
    <location>
        <begin position="1"/>
        <end position="108"/>
    </location>
</feature>
<dbReference type="AlphaFoldDB" id="A0A1G6SH73"/>
<reference evidence="4 5" key="1">
    <citation type="submission" date="2016-10" db="EMBL/GenBank/DDBJ databases">
        <authorList>
            <person name="de Groot N.N."/>
        </authorList>
    </citation>
    <scope>NUCLEOTIDE SEQUENCE [LARGE SCALE GENOMIC DNA]</scope>
    <source>
        <strain evidence="4 5">CGMCC 4.5506</strain>
    </source>
</reference>
<feature type="domain" description="GFO/IDH/MocA-like oxidoreductase" evidence="3">
    <location>
        <begin position="152"/>
        <end position="232"/>
    </location>
</feature>
<accession>A0A1G6SH73</accession>
<organism evidence="4 5">
    <name type="scientific">Prauserella marina</name>
    <dbReference type="NCBI Taxonomy" id="530584"/>
    <lineage>
        <taxon>Bacteria</taxon>
        <taxon>Bacillati</taxon>
        <taxon>Actinomycetota</taxon>
        <taxon>Actinomycetes</taxon>
        <taxon>Pseudonocardiales</taxon>
        <taxon>Pseudonocardiaceae</taxon>
        <taxon>Prauserella</taxon>
    </lineage>
</organism>
<protein>
    <submittedName>
        <fullName evidence="4">Predicted dehydrogenase</fullName>
    </submittedName>
</protein>
<name>A0A1G6SH73_9PSEU</name>
<dbReference type="InterPro" id="IPR036291">
    <property type="entry name" value="NAD(P)-bd_dom_sf"/>
</dbReference>
<dbReference type="PANTHER" id="PTHR43818:SF11">
    <property type="entry name" value="BCDNA.GH03377"/>
    <property type="match status" value="1"/>
</dbReference>
<dbReference type="Pfam" id="PF01408">
    <property type="entry name" value="GFO_IDH_MocA"/>
    <property type="match status" value="1"/>
</dbReference>
<dbReference type="Proteomes" id="UP000199494">
    <property type="component" value="Unassembled WGS sequence"/>
</dbReference>
<evidence type="ECO:0000313" key="5">
    <source>
        <dbReference type="Proteomes" id="UP000199494"/>
    </source>
</evidence>
<gene>
    <name evidence="4" type="ORF">SAMN05421630_106162</name>
</gene>
<dbReference type="Gene3D" id="3.30.360.10">
    <property type="entry name" value="Dihydrodipicolinate Reductase, domain 2"/>
    <property type="match status" value="1"/>
</dbReference>
<dbReference type="STRING" id="530584.SAMN05421630_106162"/>
<dbReference type="SUPFAM" id="SSF51735">
    <property type="entry name" value="NAD(P)-binding Rossmann-fold domains"/>
    <property type="match status" value="1"/>
</dbReference>
<keyword evidence="1" id="KW-0560">Oxidoreductase</keyword>
<evidence type="ECO:0000259" key="2">
    <source>
        <dbReference type="Pfam" id="PF01408"/>
    </source>
</evidence>
<dbReference type="PANTHER" id="PTHR43818">
    <property type="entry name" value="BCDNA.GH03377"/>
    <property type="match status" value="1"/>
</dbReference>